<sequence length="130" mass="14428">MIQESAQQISITPIGNVFKSIAIRAQIFPEGQESIEDDKNKREQQIKKTLPLKVNVFPSADIYNPLFSTFQSAVLHIINEPSGLLIIVHYPAISPDVLVGEVPIQIAQRLLIDVFAILKPSSYDTVVGFI</sequence>
<evidence type="ECO:0000313" key="2">
    <source>
        <dbReference type="Proteomes" id="UP000324800"/>
    </source>
</evidence>
<proteinExistence type="predicted"/>
<organism evidence="1 2">
    <name type="scientific">Streblomastix strix</name>
    <dbReference type="NCBI Taxonomy" id="222440"/>
    <lineage>
        <taxon>Eukaryota</taxon>
        <taxon>Metamonada</taxon>
        <taxon>Preaxostyla</taxon>
        <taxon>Oxymonadida</taxon>
        <taxon>Streblomastigidae</taxon>
        <taxon>Streblomastix</taxon>
    </lineage>
</organism>
<reference evidence="1 2" key="1">
    <citation type="submission" date="2019-03" db="EMBL/GenBank/DDBJ databases">
        <title>Single cell metagenomics reveals metabolic interactions within the superorganism composed of flagellate Streblomastix strix and complex community of Bacteroidetes bacteria on its surface.</title>
        <authorList>
            <person name="Treitli S.C."/>
            <person name="Kolisko M."/>
            <person name="Husnik F."/>
            <person name="Keeling P."/>
            <person name="Hampl V."/>
        </authorList>
    </citation>
    <scope>NUCLEOTIDE SEQUENCE [LARGE SCALE GENOMIC DNA]</scope>
    <source>
        <strain evidence="1">ST1C</strain>
    </source>
</reference>
<dbReference type="EMBL" id="SNRW01005898">
    <property type="protein sequence ID" value="KAA6384143.1"/>
    <property type="molecule type" value="Genomic_DNA"/>
</dbReference>
<dbReference type="AlphaFoldDB" id="A0A5J4VPF0"/>
<gene>
    <name evidence="1" type="ORF">EZS28_020332</name>
</gene>
<comment type="caution">
    <text evidence="1">The sequence shown here is derived from an EMBL/GenBank/DDBJ whole genome shotgun (WGS) entry which is preliminary data.</text>
</comment>
<protein>
    <submittedName>
        <fullName evidence="1">Uncharacterized protein</fullName>
    </submittedName>
</protein>
<accession>A0A5J4VPF0</accession>
<evidence type="ECO:0000313" key="1">
    <source>
        <dbReference type="EMBL" id="KAA6384143.1"/>
    </source>
</evidence>
<name>A0A5J4VPF0_9EUKA</name>
<dbReference type="Proteomes" id="UP000324800">
    <property type="component" value="Unassembled WGS sequence"/>
</dbReference>